<accession>A0A2P5FHW7</accession>
<protein>
    <recommendedName>
        <fullName evidence="4">Transmembrane protein</fullName>
    </recommendedName>
</protein>
<comment type="caution">
    <text evidence="2">The sequence shown here is derived from an EMBL/GenBank/DDBJ whole genome shotgun (WGS) entry which is preliminary data.</text>
</comment>
<keyword evidence="1" id="KW-0472">Membrane</keyword>
<keyword evidence="3" id="KW-1185">Reference proteome</keyword>
<reference evidence="3" key="1">
    <citation type="submission" date="2016-06" db="EMBL/GenBank/DDBJ databases">
        <title>Parallel loss of symbiosis genes in relatives of nitrogen-fixing non-legume Parasponia.</title>
        <authorList>
            <person name="Van Velzen R."/>
            <person name="Holmer R."/>
            <person name="Bu F."/>
            <person name="Rutten L."/>
            <person name="Van Zeijl A."/>
            <person name="Liu W."/>
            <person name="Santuari L."/>
            <person name="Cao Q."/>
            <person name="Sharma T."/>
            <person name="Shen D."/>
            <person name="Roswanjaya Y."/>
            <person name="Wardhani T."/>
            <person name="Kalhor M.S."/>
            <person name="Jansen J."/>
            <person name="Van den Hoogen J."/>
            <person name="Gungor B."/>
            <person name="Hartog M."/>
            <person name="Hontelez J."/>
            <person name="Verver J."/>
            <person name="Yang W.-C."/>
            <person name="Schijlen E."/>
            <person name="Repin R."/>
            <person name="Schilthuizen M."/>
            <person name="Schranz E."/>
            <person name="Heidstra R."/>
            <person name="Miyata K."/>
            <person name="Fedorova E."/>
            <person name="Kohlen W."/>
            <person name="Bisseling T."/>
            <person name="Smit S."/>
            <person name="Geurts R."/>
        </authorList>
    </citation>
    <scope>NUCLEOTIDE SEQUENCE [LARGE SCALE GENOMIC DNA]</scope>
    <source>
        <strain evidence="3">cv. RG33-2</strain>
    </source>
</reference>
<dbReference type="OrthoDB" id="10572256at2759"/>
<dbReference type="EMBL" id="JXTC01000032">
    <property type="protein sequence ID" value="PON97374.1"/>
    <property type="molecule type" value="Genomic_DNA"/>
</dbReference>
<evidence type="ECO:0008006" key="4">
    <source>
        <dbReference type="Google" id="ProtNLM"/>
    </source>
</evidence>
<dbReference type="InParanoid" id="A0A2P5FHW7"/>
<dbReference type="AlphaFoldDB" id="A0A2P5FHW7"/>
<name>A0A2P5FHW7_TREOI</name>
<evidence type="ECO:0000313" key="3">
    <source>
        <dbReference type="Proteomes" id="UP000237000"/>
    </source>
</evidence>
<keyword evidence="1" id="KW-1133">Transmembrane helix</keyword>
<organism evidence="2 3">
    <name type="scientific">Trema orientale</name>
    <name type="common">Charcoal tree</name>
    <name type="synonym">Celtis orientalis</name>
    <dbReference type="NCBI Taxonomy" id="63057"/>
    <lineage>
        <taxon>Eukaryota</taxon>
        <taxon>Viridiplantae</taxon>
        <taxon>Streptophyta</taxon>
        <taxon>Embryophyta</taxon>
        <taxon>Tracheophyta</taxon>
        <taxon>Spermatophyta</taxon>
        <taxon>Magnoliopsida</taxon>
        <taxon>eudicotyledons</taxon>
        <taxon>Gunneridae</taxon>
        <taxon>Pentapetalae</taxon>
        <taxon>rosids</taxon>
        <taxon>fabids</taxon>
        <taxon>Rosales</taxon>
        <taxon>Cannabaceae</taxon>
        <taxon>Trema</taxon>
    </lineage>
</organism>
<dbReference type="Proteomes" id="UP000237000">
    <property type="component" value="Unassembled WGS sequence"/>
</dbReference>
<sequence>MDDDERRKGKNGQIGFLEFVAAYLFQVIMRLFIVVLWSPKVRVEIHVSPKRPKGISPTRLYGREYVIRPGVRLS</sequence>
<gene>
    <name evidence="2" type="ORF">TorRG33x02_068410</name>
</gene>
<proteinExistence type="predicted"/>
<feature type="transmembrane region" description="Helical" evidence="1">
    <location>
        <begin position="16"/>
        <end position="37"/>
    </location>
</feature>
<keyword evidence="1" id="KW-0812">Transmembrane</keyword>
<evidence type="ECO:0000313" key="2">
    <source>
        <dbReference type="EMBL" id="PON97374.1"/>
    </source>
</evidence>
<evidence type="ECO:0000256" key="1">
    <source>
        <dbReference type="SAM" id="Phobius"/>
    </source>
</evidence>